<evidence type="ECO:0000256" key="5">
    <source>
        <dbReference type="ARBA" id="ARBA00022679"/>
    </source>
</evidence>
<organism evidence="12 13">
    <name type="scientific">Xylocopilactobacillus apis</name>
    <dbReference type="NCBI Taxonomy" id="2932183"/>
    <lineage>
        <taxon>Bacteria</taxon>
        <taxon>Bacillati</taxon>
        <taxon>Bacillota</taxon>
        <taxon>Bacilli</taxon>
        <taxon>Lactobacillales</taxon>
        <taxon>Lactobacillaceae</taxon>
        <taxon>Xylocopilactobacillus</taxon>
    </lineage>
</organism>
<dbReference type="AlphaFoldDB" id="A0AAU9D1M8"/>
<evidence type="ECO:0000313" key="13">
    <source>
        <dbReference type="Proteomes" id="UP001321804"/>
    </source>
</evidence>
<evidence type="ECO:0000259" key="11">
    <source>
        <dbReference type="PROSITE" id="PS51094"/>
    </source>
</evidence>
<keyword evidence="4" id="KW-0597">Phosphoprotein</keyword>
<dbReference type="PANTHER" id="PTHR36203">
    <property type="entry name" value="ASCORBATE-SPECIFIC PTS SYSTEM EIIA COMPONENT"/>
    <property type="match status" value="1"/>
</dbReference>
<evidence type="ECO:0000256" key="10">
    <source>
        <dbReference type="ARBA" id="ARBA00042072"/>
    </source>
</evidence>
<keyword evidence="2" id="KW-0813">Transport</keyword>
<sequence length="145" mass="16148">MGSVLPKENIQIINNISDWQSAIKKASEPLLDQGAITEQYVKNMIESVYKNGLYMVLTDKFALMHAKPGEGVIKQAMSMLVSEQDIDLAGKPVKIFLVLAAKASNSHIKALQEIVDILMDSRKFSIILSGNREKIISLFNKKLED</sequence>
<keyword evidence="3" id="KW-0963">Cytoplasm</keyword>
<dbReference type="Proteomes" id="UP001321804">
    <property type="component" value="Chromosome"/>
</dbReference>
<evidence type="ECO:0000256" key="2">
    <source>
        <dbReference type="ARBA" id="ARBA00022448"/>
    </source>
</evidence>
<dbReference type="SUPFAM" id="SSF55804">
    <property type="entry name" value="Phoshotransferase/anion transport protein"/>
    <property type="match status" value="1"/>
</dbReference>
<dbReference type="KEGG" id="xak:KIMC2_19950"/>
<dbReference type="EMBL" id="AP026801">
    <property type="protein sequence ID" value="BDR57433.1"/>
    <property type="molecule type" value="Genomic_DNA"/>
</dbReference>
<dbReference type="GO" id="GO:0005737">
    <property type="term" value="C:cytoplasm"/>
    <property type="evidence" value="ECO:0007669"/>
    <property type="project" value="UniProtKB-SubCell"/>
</dbReference>
<evidence type="ECO:0000256" key="7">
    <source>
        <dbReference type="ARBA" id="ARBA00022777"/>
    </source>
</evidence>
<reference evidence="12 13" key="1">
    <citation type="journal article" date="2023" name="Microbiol. Spectr.">
        <title>Symbiosis of Carpenter Bees with Uncharacterized Lactic Acid Bacteria Showing NAD Auxotrophy.</title>
        <authorList>
            <person name="Kawasaki S."/>
            <person name="Ozawa K."/>
            <person name="Mori T."/>
            <person name="Yamamoto A."/>
            <person name="Ito M."/>
            <person name="Ohkuma M."/>
            <person name="Sakamoto M."/>
            <person name="Matsutani M."/>
        </authorList>
    </citation>
    <scope>NUCLEOTIDE SEQUENCE [LARGE SCALE GENOMIC DNA]</scope>
    <source>
        <strain evidence="12 13">KimC2</strain>
    </source>
</reference>
<keyword evidence="6" id="KW-0598">Phosphotransferase system</keyword>
<evidence type="ECO:0000313" key="12">
    <source>
        <dbReference type="EMBL" id="BDR57433.1"/>
    </source>
</evidence>
<dbReference type="InterPro" id="IPR051351">
    <property type="entry name" value="Ascorbate-PTS_EIIA_comp"/>
</dbReference>
<dbReference type="Gene3D" id="3.40.930.10">
    <property type="entry name" value="Mannitol-specific EII, Chain A"/>
    <property type="match status" value="1"/>
</dbReference>
<proteinExistence type="predicted"/>
<evidence type="ECO:0000256" key="4">
    <source>
        <dbReference type="ARBA" id="ARBA00022553"/>
    </source>
</evidence>
<dbReference type="GO" id="GO:0016301">
    <property type="term" value="F:kinase activity"/>
    <property type="evidence" value="ECO:0007669"/>
    <property type="project" value="UniProtKB-KW"/>
</dbReference>
<dbReference type="InterPro" id="IPR002178">
    <property type="entry name" value="PTS_EIIA_type-2_dom"/>
</dbReference>
<keyword evidence="7" id="KW-0418">Kinase</keyword>
<dbReference type="GO" id="GO:0009401">
    <property type="term" value="P:phosphoenolpyruvate-dependent sugar phosphotransferase system"/>
    <property type="evidence" value="ECO:0007669"/>
    <property type="project" value="UniProtKB-KW"/>
</dbReference>
<evidence type="ECO:0000256" key="9">
    <source>
        <dbReference type="ARBA" id="ARBA00041175"/>
    </source>
</evidence>
<keyword evidence="13" id="KW-1185">Reference proteome</keyword>
<dbReference type="PANTHER" id="PTHR36203:SF1">
    <property type="entry name" value="ASCORBATE-SPECIFIC PTS SYSTEM EIIA COMPONENT"/>
    <property type="match status" value="1"/>
</dbReference>
<evidence type="ECO:0000256" key="1">
    <source>
        <dbReference type="ARBA" id="ARBA00004496"/>
    </source>
</evidence>
<accession>A0AAU9D1M8</accession>
<protein>
    <recommendedName>
        <fullName evidence="9">Ascorbate-specific PTS system EIIA component</fullName>
    </recommendedName>
    <alternativeName>
        <fullName evidence="10">Ascorbate-specific phosphotransferase enzyme IIA component</fullName>
    </alternativeName>
</protein>
<comment type="function">
    <text evidence="8">The phosphoenolpyruvate-dependent sugar phosphotransferase system (sugar PTS), a major carbohydrate active transport system, catalyzes the phosphorylation of incoming sugar substrates concomitantly with their translocation across the cell membrane. The enzyme II UlaABC PTS system is involved in ascorbate transport.</text>
</comment>
<feature type="domain" description="PTS EIIA type-2" evidence="11">
    <location>
        <begin position="3"/>
        <end position="142"/>
    </location>
</feature>
<keyword evidence="5" id="KW-0808">Transferase</keyword>
<dbReference type="InterPro" id="IPR016152">
    <property type="entry name" value="PTrfase/Anion_transptr"/>
</dbReference>
<name>A0AAU9D1M8_9LACO</name>
<comment type="subcellular location">
    <subcellularLocation>
        <location evidence="1">Cytoplasm</location>
    </subcellularLocation>
</comment>
<evidence type="ECO:0000256" key="3">
    <source>
        <dbReference type="ARBA" id="ARBA00022490"/>
    </source>
</evidence>
<evidence type="ECO:0000256" key="8">
    <source>
        <dbReference type="ARBA" id="ARBA00037387"/>
    </source>
</evidence>
<gene>
    <name evidence="12" type="ORF">KIMC2_19950</name>
</gene>
<dbReference type="Pfam" id="PF00359">
    <property type="entry name" value="PTS_EIIA_2"/>
    <property type="match status" value="1"/>
</dbReference>
<evidence type="ECO:0000256" key="6">
    <source>
        <dbReference type="ARBA" id="ARBA00022683"/>
    </source>
</evidence>
<dbReference type="PROSITE" id="PS51094">
    <property type="entry name" value="PTS_EIIA_TYPE_2"/>
    <property type="match status" value="1"/>
</dbReference>
<dbReference type="RefSeq" id="WP_317696526.1">
    <property type="nucleotide sequence ID" value="NZ_AP026801.1"/>
</dbReference>